<dbReference type="Gene3D" id="1.10.940.10">
    <property type="entry name" value="NusB-like"/>
    <property type="match status" value="1"/>
</dbReference>
<reference evidence="9" key="1">
    <citation type="submission" date="2021-11" db="EMBL/GenBank/DDBJ databases">
        <title>A Novel Adlercreutzia Species, isolated from a Allomyrina dichotoma larva feces.</title>
        <authorList>
            <person name="Suh M.K."/>
        </authorList>
    </citation>
    <scope>NUCLEOTIDE SEQUENCE</scope>
    <source>
        <strain evidence="9">JBNU-10</strain>
    </source>
</reference>
<dbReference type="InterPro" id="IPR011605">
    <property type="entry name" value="NusB_fam"/>
</dbReference>
<dbReference type="Pfam" id="PF01029">
    <property type="entry name" value="NusB"/>
    <property type="match status" value="1"/>
</dbReference>
<organism evidence="9 10">
    <name type="scientific">Adlercreutzia faecimuris</name>
    <dbReference type="NCBI Taxonomy" id="2897341"/>
    <lineage>
        <taxon>Bacteria</taxon>
        <taxon>Bacillati</taxon>
        <taxon>Actinomycetota</taxon>
        <taxon>Coriobacteriia</taxon>
        <taxon>Eggerthellales</taxon>
        <taxon>Eggerthellaceae</taxon>
        <taxon>Adlercreutzia</taxon>
    </lineage>
</organism>
<dbReference type="NCBIfam" id="TIGR01951">
    <property type="entry name" value="nusB"/>
    <property type="match status" value="1"/>
</dbReference>
<evidence type="ECO:0000256" key="7">
    <source>
        <dbReference type="SAM" id="MobiDB-lite"/>
    </source>
</evidence>
<gene>
    <name evidence="6 9" type="primary">nusB</name>
    <name evidence="9" type="ORF">LPT13_04375</name>
</gene>
<dbReference type="CDD" id="cd00619">
    <property type="entry name" value="Terminator_NusB"/>
    <property type="match status" value="1"/>
</dbReference>
<name>A0ABS9WG84_9ACTN</name>
<dbReference type="EMBL" id="JAJMLW010000001">
    <property type="protein sequence ID" value="MCI2241590.1"/>
    <property type="molecule type" value="Genomic_DNA"/>
</dbReference>
<dbReference type="InterPro" id="IPR035926">
    <property type="entry name" value="NusB-like_sf"/>
</dbReference>
<evidence type="ECO:0000313" key="9">
    <source>
        <dbReference type="EMBL" id="MCI2241590.1"/>
    </source>
</evidence>
<keyword evidence="3 6" id="KW-0694">RNA-binding</keyword>
<keyword evidence="10" id="KW-1185">Reference proteome</keyword>
<evidence type="ECO:0000256" key="1">
    <source>
        <dbReference type="ARBA" id="ARBA00005952"/>
    </source>
</evidence>
<dbReference type="HAMAP" id="MF_00073">
    <property type="entry name" value="NusB"/>
    <property type="match status" value="1"/>
</dbReference>
<comment type="function">
    <text evidence="6">Involved in transcription antitermination. Required for transcription of ribosomal RNA (rRNA) genes. Binds specifically to the boxA antiterminator sequence of the ribosomal RNA (rrn) operons.</text>
</comment>
<dbReference type="InterPro" id="IPR006027">
    <property type="entry name" value="NusB_RsmB_TIM44"/>
</dbReference>
<accession>A0ABS9WG84</accession>
<evidence type="ECO:0000256" key="3">
    <source>
        <dbReference type="ARBA" id="ARBA00022884"/>
    </source>
</evidence>
<dbReference type="PANTHER" id="PTHR11078:SF3">
    <property type="entry name" value="ANTITERMINATION NUSB DOMAIN-CONTAINING PROTEIN"/>
    <property type="match status" value="1"/>
</dbReference>
<keyword evidence="4 6" id="KW-0805">Transcription regulation</keyword>
<evidence type="ECO:0000256" key="2">
    <source>
        <dbReference type="ARBA" id="ARBA00022814"/>
    </source>
</evidence>
<comment type="similarity">
    <text evidence="1 6">Belongs to the NusB family.</text>
</comment>
<evidence type="ECO:0000259" key="8">
    <source>
        <dbReference type="Pfam" id="PF01029"/>
    </source>
</evidence>
<dbReference type="PANTHER" id="PTHR11078">
    <property type="entry name" value="N UTILIZATION SUBSTANCE PROTEIN B-RELATED"/>
    <property type="match status" value="1"/>
</dbReference>
<evidence type="ECO:0000256" key="6">
    <source>
        <dbReference type="HAMAP-Rule" id="MF_00073"/>
    </source>
</evidence>
<comment type="caution">
    <text evidence="9">The sequence shown here is derived from an EMBL/GenBank/DDBJ whole genome shotgun (WGS) entry which is preliminary data.</text>
</comment>
<keyword evidence="2 6" id="KW-0889">Transcription antitermination</keyword>
<evidence type="ECO:0000313" key="10">
    <source>
        <dbReference type="Proteomes" id="UP001430755"/>
    </source>
</evidence>
<keyword evidence="5 6" id="KW-0804">Transcription</keyword>
<sequence length="211" mass="21508">MSKRHERISGRRSAVQVLYTSEIQGRPATVLLEEGCCLSEDGPLPGYTVSLVRGIEDHLADIDACLEATSENWAVARMPIVDRSILRLAAFEMIYEDDVPVSVAINEAVELAKEFGGEDESPRFVNGVLGRIAKSLEAGELAVEGAPAPQPAPGEVAAAVAALAAEVAAEDAAARAAADAADAGEDAAADAGADAAGDAPADAAADAKAGE</sequence>
<feature type="compositionally biased region" description="Low complexity" evidence="7">
    <location>
        <begin position="189"/>
        <end position="211"/>
    </location>
</feature>
<proteinExistence type="inferred from homology"/>
<dbReference type="RefSeq" id="WP_242163888.1">
    <property type="nucleotide sequence ID" value="NZ_JAJMLW010000001.1"/>
</dbReference>
<evidence type="ECO:0000256" key="4">
    <source>
        <dbReference type="ARBA" id="ARBA00023015"/>
    </source>
</evidence>
<feature type="region of interest" description="Disordered" evidence="7">
    <location>
        <begin position="174"/>
        <end position="211"/>
    </location>
</feature>
<feature type="domain" description="NusB/RsmB/TIM44" evidence="8">
    <location>
        <begin position="11"/>
        <end position="134"/>
    </location>
</feature>
<protein>
    <recommendedName>
        <fullName evidence="6">Transcription antitermination protein NusB</fullName>
    </recommendedName>
    <alternativeName>
        <fullName evidence="6">Antitermination factor NusB</fullName>
    </alternativeName>
</protein>
<dbReference type="SUPFAM" id="SSF48013">
    <property type="entry name" value="NusB-like"/>
    <property type="match status" value="1"/>
</dbReference>
<dbReference type="Proteomes" id="UP001430755">
    <property type="component" value="Unassembled WGS sequence"/>
</dbReference>
<evidence type="ECO:0000256" key="5">
    <source>
        <dbReference type="ARBA" id="ARBA00023163"/>
    </source>
</evidence>